<organism evidence="2 3">
    <name type="scientific">Cedecea neteri</name>
    <dbReference type="NCBI Taxonomy" id="158822"/>
    <lineage>
        <taxon>Bacteria</taxon>
        <taxon>Pseudomonadati</taxon>
        <taxon>Pseudomonadota</taxon>
        <taxon>Gammaproteobacteria</taxon>
        <taxon>Enterobacterales</taxon>
        <taxon>Enterobacteriaceae</taxon>
        <taxon>Cedecea</taxon>
    </lineage>
</organism>
<dbReference type="Gene3D" id="3.30.420.430">
    <property type="match status" value="1"/>
</dbReference>
<protein>
    <recommendedName>
        <fullName evidence="1">Bacterial Ig-like domain-containing protein</fullName>
    </recommendedName>
</protein>
<name>A0A2X3J9A5_9ENTR</name>
<sequence>MKIYDNGTLIGTVSADGTGAWTFTPTTSIGQGLHSLTVTATDAAGNVSQPSAAFNINVDSIAPTAPTITQVYDDVGHRNGPGQQ</sequence>
<accession>A0A2X3J9A5</accession>
<dbReference type="EMBL" id="UAVU01000008">
    <property type="protein sequence ID" value="SQC91455.1"/>
    <property type="molecule type" value="Genomic_DNA"/>
</dbReference>
<dbReference type="InterPro" id="IPR044016">
    <property type="entry name" value="Big_13"/>
</dbReference>
<dbReference type="Proteomes" id="UP000251197">
    <property type="component" value="Unassembled WGS sequence"/>
</dbReference>
<evidence type="ECO:0000313" key="2">
    <source>
        <dbReference type="EMBL" id="SQC91455.1"/>
    </source>
</evidence>
<feature type="domain" description="Bacterial Ig-like" evidence="1">
    <location>
        <begin position="5"/>
        <end position="59"/>
    </location>
</feature>
<reference evidence="2 3" key="1">
    <citation type="submission" date="2018-06" db="EMBL/GenBank/DDBJ databases">
        <authorList>
            <consortium name="Pathogen Informatics"/>
            <person name="Doyle S."/>
        </authorList>
    </citation>
    <scope>NUCLEOTIDE SEQUENCE [LARGE SCALE GENOMIC DNA]</scope>
    <source>
        <strain evidence="2 3">NCTC12120</strain>
    </source>
</reference>
<evidence type="ECO:0000313" key="3">
    <source>
        <dbReference type="Proteomes" id="UP000251197"/>
    </source>
</evidence>
<proteinExistence type="predicted"/>
<dbReference type="Pfam" id="PF19077">
    <property type="entry name" value="Big_13"/>
    <property type="match status" value="1"/>
</dbReference>
<gene>
    <name evidence="2" type="ORF">NCTC12120_04616</name>
</gene>
<evidence type="ECO:0000259" key="1">
    <source>
        <dbReference type="Pfam" id="PF19077"/>
    </source>
</evidence>
<dbReference type="AlphaFoldDB" id="A0A2X3J9A5"/>